<dbReference type="InterPro" id="IPR043502">
    <property type="entry name" value="DNA/RNA_pol_sf"/>
</dbReference>
<dbReference type="Proteomes" id="UP000595437">
    <property type="component" value="Chromosome 18"/>
</dbReference>
<evidence type="ECO:0000256" key="1">
    <source>
        <dbReference type="ARBA" id="ARBA00022741"/>
    </source>
</evidence>
<dbReference type="GO" id="GO:0000166">
    <property type="term" value="F:nucleotide binding"/>
    <property type="evidence" value="ECO:0007669"/>
    <property type="project" value="UniProtKB-KW"/>
</dbReference>
<evidence type="ECO:0000313" key="2">
    <source>
        <dbReference type="EMBL" id="QQP35197.1"/>
    </source>
</evidence>
<dbReference type="GO" id="GO:0003968">
    <property type="term" value="F:RNA-directed RNA polymerase activity"/>
    <property type="evidence" value="ECO:0007669"/>
    <property type="project" value="InterPro"/>
</dbReference>
<reference evidence="3" key="1">
    <citation type="submission" date="2021-01" db="EMBL/GenBank/DDBJ databases">
        <title>Caligus Genome Assembly.</title>
        <authorList>
            <person name="Gallardo-Escarate C."/>
        </authorList>
    </citation>
    <scope>NUCLEOTIDE SEQUENCE [LARGE SCALE GENOMIC DNA]</scope>
</reference>
<organism evidence="2 3">
    <name type="scientific">Caligus rogercresseyi</name>
    <name type="common">Sea louse</name>
    <dbReference type="NCBI Taxonomy" id="217165"/>
    <lineage>
        <taxon>Eukaryota</taxon>
        <taxon>Metazoa</taxon>
        <taxon>Ecdysozoa</taxon>
        <taxon>Arthropoda</taxon>
        <taxon>Crustacea</taxon>
        <taxon>Multicrustacea</taxon>
        <taxon>Hexanauplia</taxon>
        <taxon>Copepoda</taxon>
        <taxon>Siphonostomatoida</taxon>
        <taxon>Caligidae</taxon>
        <taxon>Caligus</taxon>
    </lineage>
</organism>
<gene>
    <name evidence="2" type="ORF">FKW44_023354</name>
</gene>
<dbReference type="AlphaFoldDB" id="A0A7T8GP66"/>
<protein>
    <recommendedName>
        <fullName evidence="4">RNA-directed RNA polymerase</fullName>
    </recommendedName>
</protein>
<accession>A0A7T8GP66</accession>
<dbReference type="SUPFAM" id="SSF56672">
    <property type="entry name" value="DNA/RNA polymerases"/>
    <property type="match status" value="1"/>
</dbReference>
<keyword evidence="1" id="KW-0547">Nucleotide-binding</keyword>
<sequence>MCSCLYEQWMADNGCGYQVDSSPLVMSLWDLRILEIRSILPAEQMALDFPVYPPLVVKICRIHSIRKIQIVGDFRYSSVSRSHFKILNQIFPFSSSGDKGHTNVDVASFVFHALRTAPSLVTKLNEVLSVSPIGRVNVWVTAAMIMHVGSDYGQHMLELTARDGACCLPLQKVAKYYKAISTAIRRTRRFADGSPASSAAISHCGYWELPLGRDTNRSDWEKEKINRTSIIETAPISGACMVDLVEIELISLFNRIRPLPREERSWADFCSRRQEWVASGSSGGFKLRVGDSSMTVNKPVMFENVDAAEMAQWLDEEPELVAKGSEKFELGKARAIYGTSPKDYAVMTYAIDSIERRFADVDGIISGHTGKAELIDVGIRYQQAVRKGRVMSMIDYADFNIQHTLDMQACVFRALAKSCHKIRFHPDQLRALDWCAQACLNSFCIFLTTKVNEQSSPRAFSQDNEAPIS</sequence>
<name>A0A7T8GP66_CALRO</name>
<proteinExistence type="predicted"/>
<dbReference type="EMBL" id="CP045907">
    <property type="protein sequence ID" value="QQP35197.1"/>
    <property type="molecule type" value="Genomic_DNA"/>
</dbReference>
<dbReference type="OrthoDB" id="8371614at2759"/>
<dbReference type="Pfam" id="PF02123">
    <property type="entry name" value="RdRP_4"/>
    <property type="match status" value="1"/>
</dbReference>
<dbReference type="InterPro" id="IPR001795">
    <property type="entry name" value="RNA-dir_pol_luteovirus"/>
</dbReference>
<dbReference type="GO" id="GO:0003723">
    <property type="term" value="F:RNA binding"/>
    <property type="evidence" value="ECO:0007669"/>
    <property type="project" value="InterPro"/>
</dbReference>
<evidence type="ECO:0000313" key="3">
    <source>
        <dbReference type="Proteomes" id="UP000595437"/>
    </source>
</evidence>
<dbReference type="GO" id="GO:0071897">
    <property type="term" value="P:DNA biosynthetic process"/>
    <property type="evidence" value="ECO:0007669"/>
    <property type="project" value="UniProtKB-ARBA"/>
</dbReference>
<evidence type="ECO:0008006" key="4">
    <source>
        <dbReference type="Google" id="ProtNLM"/>
    </source>
</evidence>
<dbReference type="GO" id="GO:0006351">
    <property type="term" value="P:DNA-templated transcription"/>
    <property type="evidence" value="ECO:0007669"/>
    <property type="project" value="InterPro"/>
</dbReference>
<keyword evidence="3" id="KW-1185">Reference proteome</keyword>